<dbReference type="GO" id="GO:0006508">
    <property type="term" value="P:proteolysis"/>
    <property type="evidence" value="ECO:0007669"/>
    <property type="project" value="UniProtKB-KW"/>
</dbReference>
<evidence type="ECO:0000313" key="9">
    <source>
        <dbReference type="EMBL" id="KAJ9561828.1"/>
    </source>
</evidence>
<feature type="compositionally biased region" description="Polar residues" evidence="6">
    <location>
        <begin position="618"/>
        <end position="628"/>
    </location>
</feature>
<dbReference type="GO" id="GO:0003676">
    <property type="term" value="F:nucleic acid binding"/>
    <property type="evidence" value="ECO:0007669"/>
    <property type="project" value="InterPro"/>
</dbReference>
<accession>A0AA38TRM6</accession>
<feature type="compositionally biased region" description="Polar residues" evidence="6">
    <location>
        <begin position="568"/>
        <end position="579"/>
    </location>
</feature>
<feature type="domain" description="Integrase catalytic" evidence="8">
    <location>
        <begin position="2353"/>
        <end position="2529"/>
    </location>
</feature>
<dbReference type="Pfam" id="PF25597">
    <property type="entry name" value="SH3_retrovirus"/>
    <property type="match status" value="2"/>
</dbReference>
<dbReference type="EMBL" id="JARYMX010000002">
    <property type="protein sequence ID" value="KAJ9561828.1"/>
    <property type="molecule type" value="Genomic_DNA"/>
</dbReference>
<feature type="compositionally biased region" description="Polar residues" evidence="6">
    <location>
        <begin position="2661"/>
        <end position="2671"/>
    </location>
</feature>
<dbReference type="Pfam" id="PF07727">
    <property type="entry name" value="RVT_2"/>
    <property type="match status" value="2"/>
</dbReference>
<dbReference type="PROSITE" id="PS50158">
    <property type="entry name" value="ZF_CCHC"/>
    <property type="match status" value="2"/>
</dbReference>
<organism evidence="9 10">
    <name type="scientific">Centaurea solstitialis</name>
    <name type="common">yellow star-thistle</name>
    <dbReference type="NCBI Taxonomy" id="347529"/>
    <lineage>
        <taxon>Eukaryota</taxon>
        <taxon>Viridiplantae</taxon>
        <taxon>Streptophyta</taxon>
        <taxon>Embryophyta</taxon>
        <taxon>Tracheophyta</taxon>
        <taxon>Spermatophyta</taxon>
        <taxon>Magnoliopsida</taxon>
        <taxon>eudicotyledons</taxon>
        <taxon>Gunneridae</taxon>
        <taxon>Pentapetalae</taxon>
        <taxon>asterids</taxon>
        <taxon>campanulids</taxon>
        <taxon>Asterales</taxon>
        <taxon>Asteraceae</taxon>
        <taxon>Carduoideae</taxon>
        <taxon>Cardueae</taxon>
        <taxon>Centaureinae</taxon>
        <taxon>Centaurea</taxon>
    </lineage>
</organism>
<keyword evidence="5" id="KW-0862">Zinc</keyword>
<dbReference type="InterPro" id="IPR036397">
    <property type="entry name" value="RNaseH_sf"/>
</dbReference>
<dbReference type="InterPro" id="IPR054722">
    <property type="entry name" value="PolX-like_BBD"/>
</dbReference>
<dbReference type="PROSITE" id="PS50994">
    <property type="entry name" value="INTEGRASE"/>
    <property type="match status" value="2"/>
</dbReference>
<sequence length="3195" mass="360831">MALQAKDNYFDTGSAGKPPRFNKDNFSLWKTRMELFLSGSDPQIPYFLENGPHVPTQTVHPIPAAAGQPAVPERQLVKPVTDWNDEDRRLVNIDTKARSLIAMSLPDDVFHSVCHLRSAKEIWDTLCVQYEGTAVLMESRKIFLVRQYESFIHQKDETLSQLHQRFNCLLIDLKTIGTTYSNSEVVTKFMEALPEHWEIYNSCLTMSKDIKTLTLSELYVPTVATSSSVTITELESSDSDMSEDPEFNESLALLTRSFKKFAKKGNFHKKKHLTITDKPKSDPVDKATAICYNCQGKGHFANDCRYRKSQFAPSSAKSSSKNPKYQRLKEKYKKMKTQRKGKGLIAEDCDWDDVSSDDSSDEEDTQVALMAIIEEPTLALMAKIEEVPEEIPTQVPEASSSTSEASTSATDSSSQVPIPLIPLESLTQLDLVTLDLYKALNGKTSAEKMNIDLRGQLKKCQEKIKQLTILEENYKDQVTVNKTLCIERELALAAKEKALAQLNAEKVTIKGWSDASEKIDEILASGRSDKSKRGLGFTHRYKYEEPKYESSMLKFGKFVSSIPIPNASENIPSSSNTHSEGAPKSKKNTVKEKSKTVTPSKTKSPKPKNKVLGGGPSVSGSKSFSQNPAPRLKIDLKQKTQEKKPIPPMSNAKGILGAGPAHLKFKNFLDHTKRFQYRKCYHCGLNDHIASKCPDATKAEKSAKVKNVPKTEKSVKGKKVVKTVPSVKTPASRTDKSDKGIWYLDSGCSRHMTGSKSVLSNYREERGPAVTLGGNGKGQTRGYGTLTNGVTTFKRVAYVEGLMHNLLSISQLCDKNHKVSFSKKKCKVKNKRKEVIPTGVRHADIYIINMNTSTDNFCFVSRASTDTNWLWHKRLSHLNFKTLNQLCINNLVIGLPDFRYTKVSLCSACEKGKQTRASFKSKQISSISSPLQLLHMDLFGPVNVQSIAGKKYTLVIVDEYSRYTWVFFLRAKSDAPEEIILFVRKMERLNNLTVRSIRSDHGTEFKNSTLETFFEQKGITQNFSSVRTPQQNGVAERRNRTLIEAARSMLSEANLATQFWAEAVNTACYTQNRSLIVKRFRRTPYELFRNRKPSIEHLHIFGCVCYILNNKDNLGKFDSKSDDGIFLGYSSISKTYRVFNKRRQAIEETIHVKFDESGPTFPHPNDNSEINQWADSFFQVPEPPIADPSPQDLPDGFEEDPPIPPTETSSPPLINATPFTQITPSEPDQPTNSEDFSQTTVSETTPTNLLPDPSVNEASTSGQVYQPPALRWTKDHPIDQVLGNPSSGIKTRRQSGNVCLYVNFISENEPKEIDDALRDPAWVSAMQEELAEFIRNNARLVAQGYRQEEGIDYDETFAPIARLEAIRLFLAFAAHMNFKVYQMDIKNAFLNGKLNEEVYVAQPPGFVDPKFPDHVYKLNKALYGLKQAPRAWYDTLSTFLLSKGFVRGKIDSTLFLKKYPKHILLVQIYVDDIIFGSTNPKLCEKFELLMKSEYKMSMMGELTFFLGLQIKQSEKGIFINQGKYVHEMLKKFDLTSCTPMKTPMAPPLTLDKDSKGKTVDVTLYRGMIGSLLYLTASRPDIMYSTCLCARYQAEPKESHLTSVKRIFRYLKGTPNLGLWYSKDSGFDLTAYSDSDFAECKIDRKSTTGGCHLLGGKLFKTQKTLSLSLSQNRRLNPVGGRSAFVFRVILGGGLATLSTGASSGVPLTCDSELSFAKGLDPRLGIGFLLSAVHVLVSFNSQQWYQSHFLKPSDQWQSTAVSRSNHQHHRTPPPATPQLVVAGGCPPVAPPRRTTDRGHGCVTVAVSGCSHRTTVSGGGGNRWKQREIKTAAPSIVVAVVTIEPEAVIDHLGGGDHAAAIGWQRRSRPYHQTRWWRRSSFSAQDRGGGGGFQPLLSPTIVVTEGGGGGSLAAAMSQISIPFYSPEESLRLIMGKWKLTGHNFPVWKLHLRNILCAQDKLYVINKPVSRPKSNAPEEEFAEYFRYLTDESDVMSILIFSMSPEFTGDLRVKSCHEVVRDVENQLGLYKHTGKLLIMQEILSLKLQKGQSVKNHLVDMRRLFKCLSRLGYKMTQEELVYLMWFSLTKEVQDTASAYMKEPKSDVDKVHEDILASLEPVPEPANLMDTDIIDELGDLSCPECGSEDICEHSMNIDQMDIGLSDTPGIFMIDCLITSYESWVIDTGSGNHICNHLQGFTRRKTLRKDRSNLRVGEGTPLIAEAVGSYSLSLPSGLVLELNNCYYIPNMIKNVLSFDLLVDQGFYYKYSYKMISVFKDNIFYFKATPVDGLYTVNLKDNNSEIYHISKRSKDIEDQTYLWHCRLGHINKKRVELLLKGGFLGNFDYKPFDNCESCLSGKMTKQPFNSENERATDLLEIIHTDVCGPFSHVARGGYRYFITFTDDFSRYGYVYLMRHKSETFEKFKEYQNEVQNLLDKRIKFLRSDRGGEYLSDEFDNHLMECGIVSQLTPPYTPQMNGVSERRNRTLLDMVRTMMCHSSLPVSFWGHALETAAHILNRAPTKSVEKTPYELWKGKKPNISFLKIWGCEVYVKRPTSEKLKPKSDKCFFVGYPKTTVGYYFYNPEENKVFVARNGKFLEEKFLSLENTRKDVDLQIVDEENTTPVVEPEIQHNNVEPQSEPIEEVQTQDLRRSSRVRQEPDRYLGFLVSQDSGDLNEPTSYGEAVSGSESEQWQEAMKAEMQSMYDNQVWELTDLPQHCKAVGRKWVFKKKTDMDGNVHTFKARLVAKGFTQTHGIDYDETFSPVAMLKSIRILMAISAYFNYEIWQMDVKTAFLNGKLTEDVYMEQPEGFEDPKNPNKVCKLLKSIYGLKQASRSWNLHFDERIKEFGFAKSEFEPCVYTKFSGSIVTFLVLYVDDILLIGNNVPTLQSVKEWLSKCFQMKDLGEAAYILGIKIYRNRSKRLIGLSQSTYIDKVLKRFRMDESKKGFIPMQHGIVLSKTQCPVSSEDQDRMKSVPYASAIGSIMYAMLCTRPDVAYSVSVTSRYQQNPGEPHWVAVKNILKYLRRTKEMFLVFGGSEDEISVTGYSDASFQTDRDDFRSQSGYVFTLNGGAISWKSSKQDTIADSTTEAEYIAACDAAKEAVWLRNFLSDLRVVASISRPIDIFCDNSGAVAQAKEPREHHKSRHVLRKYHLIREIIGRGDVRICKIPTEDNVADPLTKPLARAKHEAHANSIGMQYLEASS</sequence>
<dbReference type="Pfam" id="PF00098">
    <property type="entry name" value="zf-CCHC"/>
    <property type="match status" value="1"/>
</dbReference>
<proteinExistence type="predicted"/>
<feature type="region of interest" description="Disordered" evidence="6">
    <location>
        <begin position="2625"/>
        <end position="2646"/>
    </location>
</feature>
<keyword evidence="2" id="KW-0479">Metal-binding</keyword>
<dbReference type="Gene3D" id="3.30.420.10">
    <property type="entry name" value="Ribonuclease H-like superfamily/Ribonuclease H"/>
    <property type="match status" value="2"/>
</dbReference>
<evidence type="ECO:0000256" key="1">
    <source>
        <dbReference type="ARBA" id="ARBA00022670"/>
    </source>
</evidence>
<evidence type="ECO:0000256" key="6">
    <source>
        <dbReference type="SAM" id="MobiDB-lite"/>
    </source>
</evidence>
<feature type="region of interest" description="Disordered" evidence="6">
    <location>
        <begin position="1179"/>
        <end position="1262"/>
    </location>
</feature>
<evidence type="ECO:0000313" key="10">
    <source>
        <dbReference type="Proteomes" id="UP001172457"/>
    </source>
</evidence>
<evidence type="ECO:0000256" key="4">
    <source>
        <dbReference type="ARBA" id="ARBA00022801"/>
    </source>
</evidence>
<dbReference type="GO" id="GO:0004190">
    <property type="term" value="F:aspartic-type endopeptidase activity"/>
    <property type="evidence" value="ECO:0007669"/>
    <property type="project" value="UniProtKB-KW"/>
</dbReference>
<evidence type="ECO:0000256" key="2">
    <source>
        <dbReference type="ARBA" id="ARBA00022723"/>
    </source>
</evidence>
<dbReference type="PANTHER" id="PTHR42648:SF27">
    <property type="entry name" value="RNA-DIRECTED DNA POLYMERASE"/>
    <property type="match status" value="1"/>
</dbReference>
<dbReference type="InterPro" id="IPR013103">
    <property type="entry name" value="RVT_2"/>
</dbReference>
<feature type="region of interest" description="Disordered" evidence="6">
    <location>
        <begin position="568"/>
        <end position="651"/>
    </location>
</feature>
<dbReference type="InterPro" id="IPR043502">
    <property type="entry name" value="DNA/RNA_pol_sf"/>
</dbReference>
<comment type="caution">
    <text evidence="9">The sequence shown here is derived from an EMBL/GenBank/DDBJ whole genome shotgun (WGS) entry which is preliminary data.</text>
</comment>
<keyword evidence="3" id="KW-0064">Aspartyl protease</keyword>
<dbReference type="Pfam" id="PF00665">
    <property type="entry name" value="rve"/>
    <property type="match status" value="2"/>
</dbReference>
<keyword evidence="5" id="KW-0863">Zinc-finger</keyword>
<dbReference type="Proteomes" id="UP001172457">
    <property type="component" value="Chromosome 2"/>
</dbReference>
<feature type="compositionally biased region" description="Low complexity" evidence="6">
    <location>
        <begin position="397"/>
        <end position="414"/>
    </location>
</feature>
<dbReference type="GO" id="GO:0015074">
    <property type="term" value="P:DNA integration"/>
    <property type="evidence" value="ECO:0007669"/>
    <property type="project" value="InterPro"/>
</dbReference>
<dbReference type="Gene3D" id="4.10.60.10">
    <property type="entry name" value="Zinc finger, CCHC-type"/>
    <property type="match status" value="1"/>
</dbReference>
<protein>
    <recommendedName>
        <fullName evidence="11">Retrovirus-related Pol polyprotein from transposon TNT 1-94</fullName>
    </recommendedName>
</protein>
<dbReference type="InterPro" id="IPR036875">
    <property type="entry name" value="Znf_CCHC_sf"/>
</dbReference>
<dbReference type="SUPFAM" id="SSF56672">
    <property type="entry name" value="DNA/RNA polymerases"/>
    <property type="match status" value="2"/>
</dbReference>
<dbReference type="InterPro" id="IPR012337">
    <property type="entry name" value="RNaseH-like_sf"/>
</dbReference>
<feature type="domain" description="CCHC-type" evidence="7">
    <location>
        <begin position="291"/>
        <end position="305"/>
    </location>
</feature>
<dbReference type="InterPro" id="IPR039537">
    <property type="entry name" value="Retrotran_Ty1/copia-like"/>
</dbReference>
<dbReference type="InterPro" id="IPR025724">
    <property type="entry name" value="GAG-pre-integrase_dom"/>
</dbReference>
<evidence type="ECO:0000259" key="8">
    <source>
        <dbReference type="PROSITE" id="PS50994"/>
    </source>
</evidence>
<dbReference type="SMART" id="SM00343">
    <property type="entry name" value="ZnF_C2HC"/>
    <property type="match status" value="2"/>
</dbReference>
<feature type="compositionally biased region" description="Polar residues" evidence="6">
    <location>
        <begin position="1217"/>
        <end position="1248"/>
    </location>
</feature>
<keyword evidence="1" id="KW-0645">Protease</keyword>
<keyword evidence="10" id="KW-1185">Reference proteome</keyword>
<feature type="region of interest" description="Disordered" evidence="6">
    <location>
        <begin position="2661"/>
        <end position="2681"/>
    </location>
</feature>
<dbReference type="Pfam" id="PF14223">
    <property type="entry name" value="Retrotran_gag_2"/>
    <property type="match status" value="1"/>
</dbReference>
<evidence type="ECO:0000259" key="7">
    <source>
        <dbReference type="PROSITE" id="PS50158"/>
    </source>
</evidence>
<dbReference type="Pfam" id="PF22936">
    <property type="entry name" value="Pol_BBD"/>
    <property type="match status" value="2"/>
</dbReference>
<dbReference type="Pfam" id="PF13976">
    <property type="entry name" value="gag_pre-integrs"/>
    <property type="match status" value="2"/>
</dbReference>
<gene>
    <name evidence="9" type="ORF">OSB04_006988</name>
</gene>
<reference evidence="9" key="1">
    <citation type="submission" date="2023-03" db="EMBL/GenBank/DDBJ databases">
        <title>Chromosome-scale reference genome and RAD-based genetic map of yellow starthistle (Centaurea solstitialis) reveal putative structural variation and QTLs associated with invader traits.</title>
        <authorList>
            <person name="Reatini B."/>
            <person name="Cang F.A."/>
            <person name="Jiang Q."/>
            <person name="Mckibben M.T.W."/>
            <person name="Barker M.S."/>
            <person name="Rieseberg L.H."/>
            <person name="Dlugosch K.M."/>
        </authorList>
    </citation>
    <scope>NUCLEOTIDE SEQUENCE</scope>
    <source>
        <strain evidence="9">CAN-66</strain>
        <tissue evidence="9">Leaf</tissue>
    </source>
</reference>
<feature type="domain" description="CCHC-type" evidence="7">
    <location>
        <begin position="678"/>
        <end position="695"/>
    </location>
</feature>
<dbReference type="GO" id="GO:0008270">
    <property type="term" value="F:zinc ion binding"/>
    <property type="evidence" value="ECO:0007669"/>
    <property type="project" value="UniProtKB-KW"/>
</dbReference>
<feature type="compositionally biased region" description="Basic and acidic residues" evidence="6">
    <location>
        <begin position="632"/>
        <end position="645"/>
    </location>
</feature>
<name>A0AA38TRM6_9ASTR</name>
<dbReference type="PANTHER" id="PTHR42648">
    <property type="entry name" value="TRANSPOSASE, PUTATIVE-RELATED"/>
    <property type="match status" value="1"/>
</dbReference>
<feature type="domain" description="Integrase catalytic" evidence="8">
    <location>
        <begin position="926"/>
        <end position="1092"/>
    </location>
</feature>
<evidence type="ECO:0008006" key="11">
    <source>
        <dbReference type="Google" id="ProtNLM"/>
    </source>
</evidence>
<keyword evidence="4" id="KW-0378">Hydrolase</keyword>
<dbReference type="CDD" id="cd09272">
    <property type="entry name" value="RNase_HI_RT_Ty1"/>
    <property type="match status" value="1"/>
</dbReference>
<feature type="region of interest" description="Disordered" evidence="6">
    <location>
        <begin position="391"/>
        <end position="416"/>
    </location>
</feature>
<dbReference type="InterPro" id="IPR057670">
    <property type="entry name" value="SH3_retrovirus"/>
</dbReference>
<evidence type="ECO:0000256" key="3">
    <source>
        <dbReference type="ARBA" id="ARBA00022750"/>
    </source>
</evidence>
<dbReference type="InterPro" id="IPR001878">
    <property type="entry name" value="Znf_CCHC"/>
</dbReference>
<dbReference type="SUPFAM" id="SSF57756">
    <property type="entry name" value="Retrovirus zinc finger-like domains"/>
    <property type="match status" value="1"/>
</dbReference>
<evidence type="ECO:0000256" key="5">
    <source>
        <dbReference type="PROSITE-ProRule" id="PRU00047"/>
    </source>
</evidence>
<dbReference type="InterPro" id="IPR001584">
    <property type="entry name" value="Integrase_cat-core"/>
</dbReference>
<dbReference type="SUPFAM" id="SSF53098">
    <property type="entry name" value="Ribonuclease H-like"/>
    <property type="match status" value="2"/>
</dbReference>